<dbReference type="GO" id="GO:0042026">
    <property type="term" value="P:protein refolding"/>
    <property type="evidence" value="ECO:0007669"/>
    <property type="project" value="TreeGrafter"/>
</dbReference>
<evidence type="ECO:0000256" key="3">
    <source>
        <dbReference type="ARBA" id="ARBA00023157"/>
    </source>
</evidence>
<evidence type="ECO:0000256" key="1">
    <source>
        <dbReference type="ARBA" id="ARBA00022490"/>
    </source>
</evidence>
<dbReference type="GO" id="GO:0005737">
    <property type="term" value="C:cytoplasm"/>
    <property type="evidence" value="ECO:0007669"/>
    <property type="project" value="InterPro"/>
</dbReference>
<accession>A0AAV1TDH5</accession>
<keyword evidence="5" id="KW-0676">Redox-active center</keyword>
<dbReference type="GO" id="GO:0051082">
    <property type="term" value="F:unfolded protein binding"/>
    <property type="evidence" value="ECO:0007669"/>
    <property type="project" value="InterPro"/>
</dbReference>
<dbReference type="InterPro" id="IPR000397">
    <property type="entry name" value="Heat_shock_Hsp33"/>
</dbReference>
<keyword evidence="4" id="KW-0143">Chaperone</keyword>
<dbReference type="SUPFAM" id="SSF64397">
    <property type="entry name" value="Hsp33 domain"/>
    <property type="match status" value="1"/>
</dbReference>
<evidence type="ECO:0000256" key="4">
    <source>
        <dbReference type="ARBA" id="ARBA00023186"/>
    </source>
</evidence>
<protein>
    <submittedName>
        <fullName evidence="6">Uncharacterized protein</fullName>
    </submittedName>
</protein>
<dbReference type="AlphaFoldDB" id="A0AAV1TDH5"/>
<reference evidence="6" key="1">
    <citation type="submission" date="2024-01" db="EMBL/GenBank/DDBJ databases">
        <authorList>
            <person name="Webb A."/>
        </authorList>
    </citation>
    <scope>NUCLEOTIDE SEQUENCE</scope>
    <source>
        <strain evidence="6">Pm1</strain>
    </source>
</reference>
<dbReference type="SUPFAM" id="SSF118352">
    <property type="entry name" value="HSP33 redox switch-like"/>
    <property type="match status" value="1"/>
</dbReference>
<evidence type="ECO:0000256" key="5">
    <source>
        <dbReference type="ARBA" id="ARBA00023284"/>
    </source>
</evidence>
<keyword evidence="1" id="KW-0963">Cytoplasm</keyword>
<evidence type="ECO:0000313" key="6">
    <source>
        <dbReference type="EMBL" id="CAK7911358.1"/>
    </source>
</evidence>
<evidence type="ECO:0000313" key="7">
    <source>
        <dbReference type="Proteomes" id="UP001162060"/>
    </source>
</evidence>
<dbReference type="GO" id="GO:0044183">
    <property type="term" value="F:protein folding chaperone"/>
    <property type="evidence" value="ECO:0007669"/>
    <property type="project" value="TreeGrafter"/>
</dbReference>
<dbReference type="InterPro" id="IPR016153">
    <property type="entry name" value="Heat_shock_Hsp33_N"/>
</dbReference>
<dbReference type="PANTHER" id="PTHR30111:SF1">
    <property type="entry name" value="33 KDA CHAPERONIN"/>
    <property type="match status" value="1"/>
</dbReference>
<dbReference type="Gene3D" id="3.55.30.10">
    <property type="entry name" value="Hsp33 domain"/>
    <property type="match status" value="1"/>
</dbReference>
<dbReference type="InterPro" id="IPR016154">
    <property type="entry name" value="Heat_shock_Hsp33_C"/>
</dbReference>
<name>A0AAV1TDH5_9STRA</name>
<evidence type="ECO:0000256" key="2">
    <source>
        <dbReference type="ARBA" id="ARBA00022833"/>
    </source>
</evidence>
<dbReference type="Gene3D" id="3.90.1280.10">
    <property type="entry name" value="HSP33 redox switch-like"/>
    <property type="match status" value="1"/>
</dbReference>
<proteinExistence type="predicted"/>
<keyword evidence="3" id="KW-1015">Disulfide bond</keyword>
<dbReference type="Pfam" id="PF01430">
    <property type="entry name" value="HSP33"/>
    <property type="match status" value="1"/>
</dbReference>
<comment type="caution">
    <text evidence="6">The sequence shown here is derived from an EMBL/GenBank/DDBJ whole genome shotgun (WGS) entry which is preliminary data.</text>
</comment>
<keyword evidence="2" id="KW-0862">Zinc</keyword>
<organism evidence="6 7">
    <name type="scientific">Peronospora matthiolae</name>
    <dbReference type="NCBI Taxonomy" id="2874970"/>
    <lineage>
        <taxon>Eukaryota</taxon>
        <taxon>Sar</taxon>
        <taxon>Stramenopiles</taxon>
        <taxon>Oomycota</taxon>
        <taxon>Peronosporomycetes</taxon>
        <taxon>Peronosporales</taxon>
        <taxon>Peronosporaceae</taxon>
        <taxon>Peronospora</taxon>
    </lineage>
</organism>
<gene>
    <name evidence="6" type="ORF">PM001_LOCUS4350</name>
</gene>
<dbReference type="PANTHER" id="PTHR30111">
    <property type="entry name" value="33 KDA CHAPERONIN"/>
    <property type="match status" value="1"/>
</dbReference>
<dbReference type="Proteomes" id="UP001162060">
    <property type="component" value="Unassembled WGS sequence"/>
</dbReference>
<dbReference type="EMBL" id="CAKLBY020000036">
    <property type="protein sequence ID" value="CAK7911358.1"/>
    <property type="molecule type" value="Genomic_DNA"/>
</dbReference>
<sequence>MWKRPLRDVVVRCHVGNLRLSGVMARNVVDEMARRWHLPLVSEGAKLWGEYMAGTTMLSSFFKGEERVKVVVKTSSVQELYVEAMAAGEVRGKAVYEDVLDAGTLETGGVMHVSKVLYGAATPYNTSVEASGIPELDWQRFFDVSEQVPTIVRIDSEADRDHARTCGLIVQQMPKAEAHERHYELDELAFDNLPFLATELKRNTDLLEYLNELVPGAEITEKQCKLVPLDYFCRCSKENYAQRLGAMSATDLDHVAAEMGEKGVDLTCHFCNDVHHFSADELKNVIKSLS</sequence>